<evidence type="ECO:0000256" key="7">
    <source>
        <dbReference type="ARBA" id="ARBA00023010"/>
    </source>
</evidence>
<protein>
    <recommendedName>
        <fullName evidence="9">Sec-independent protein translocase protein TatB</fullName>
    </recommendedName>
</protein>
<evidence type="ECO:0000256" key="3">
    <source>
        <dbReference type="ARBA" id="ARBA00022475"/>
    </source>
</evidence>
<gene>
    <name evidence="9" type="primary">tatB</name>
    <name evidence="11" type="ORF">B0F87_11425</name>
</gene>
<evidence type="ECO:0000256" key="9">
    <source>
        <dbReference type="HAMAP-Rule" id="MF_00237"/>
    </source>
</evidence>
<comment type="similarity">
    <text evidence="9">Belongs to the TatB family.</text>
</comment>
<dbReference type="InterPro" id="IPR018448">
    <property type="entry name" value="TatB"/>
</dbReference>
<dbReference type="Gene3D" id="1.20.5.3310">
    <property type="match status" value="1"/>
</dbReference>
<comment type="caution">
    <text evidence="11">The sequence shown here is derived from an EMBL/GenBank/DDBJ whole genome shotgun (WGS) entry which is preliminary data.</text>
</comment>
<evidence type="ECO:0000256" key="5">
    <source>
        <dbReference type="ARBA" id="ARBA00022927"/>
    </source>
</evidence>
<keyword evidence="4 9" id="KW-0812">Transmembrane</keyword>
<dbReference type="HAMAP" id="MF_00237">
    <property type="entry name" value="TatB"/>
    <property type="match status" value="1"/>
</dbReference>
<keyword evidence="5 9" id="KW-0653">Protein transport</keyword>
<dbReference type="GO" id="GO:0008320">
    <property type="term" value="F:protein transmembrane transporter activity"/>
    <property type="evidence" value="ECO:0007669"/>
    <property type="project" value="UniProtKB-UniRule"/>
</dbReference>
<evidence type="ECO:0000256" key="8">
    <source>
        <dbReference type="ARBA" id="ARBA00023136"/>
    </source>
</evidence>
<accession>A0A2S6H7G6</accession>
<evidence type="ECO:0000313" key="12">
    <source>
        <dbReference type="Proteomes" id="UP000240010"/>
    </source>
</evidence>
<comment type="subunit">
    <text evidence="9">The Tat system comprises two distinct complexes: a TatABC complex, containing multiple copies of TatA, TatB and TatC subunits, and a separate TatA complex, containing only TatA subunits. Substrates initially bind to the TatABC complex, which probably triggers association of the separate TatA complex to form the active translocon.</text>
</comment>
<comment type="subcellular location">
    <subcellularLocation>
        <location evidence="9">Cell membrane</location>
        <topology evidence="9">Single-pass membrane protein</topology>
    </subcellularLocation>
    <subcellularLocation>
        <location evidence="1">Membrane</location>
        <topology evidence="1">Single-pass membrane protein</topology>
    </subcellularLocation>
</comment>
<sequence>MFDVGFSELCLIGLVSLLVIGPERLPKVARLAGFWLGKTRSMVASVKEEIKLELQAEELRQIFKEQSGIAEVQQIIDETSDTLKSTIDPLPTTSRAQDDLDAGAVPEPEQHREQLPTDITTGQHEPK</sequence>
<dbReference type="EMBL" id="PTIZ01000014">
    <property type="protein sequence ID" value="PPK73429.1"/>
    <property type="molecule type" value="Genomic_DNA"/>
</dbReference>
<evidence type="ECO:0000256" key="2">
    <source>
        <dbReference type="ARBA" id="ARBA00022448"/>
    </source>
</evidence>
<keyword evidence="2 9" id="KW-0813">Transport</keyword>
<keyword evidence="3 9" id="KW-1003">Cell membrane</keyword>
<dbReference type="PANTHER" id="PTHR33162">
    <property type="entry name" value="SEC-INDEPENDENT PROTEIN TRANSLOCASE PROTEIN TATA, CHLOROPLASTIC"/>
    <property type="match status" value="1"/>
</dbReference>
<evidence type="ECO:0000256" key="10">
    <source>
        <dbReference type="SAM" id="MobiDB-lite"/>
    </source>
</evidence>
<dbReference type="Pfam" id="PF02416">
    <property type="entry name" value="TatA_B_E"/>
    <property type="match status" value="1"/>
</dbReference>
<dbReference type="AlphaFoldDB" id="A0A2S6H7G6"/>
<dbReference type="NCBIfam" id="TIGR01410">
    <property type="entry name" value="tatB"/>
    <property type="match status" value="1"/>
</dbReference>
<dbReference type="Proteomes" id="UP000240010">
    <property type="component" value="Unassembled WGS sequence"/>
</dbReference>
<dbReference type="InterPro" id="IPR003369">
    <property type="entry name" value="TatA/B/E"/>
</dbReference>
<keyword evidence="8 9" id="KW-0472">Membrane</keyword>
<proteinExistence type="inferred from homology"/>
<dbReference type="RefSeq" id="WP_104430244.1">
    <property type="nucleotide sequence ID" value="NZ_PTIZ01000014.1"/>
</dbReference>
<evidence type="ECO:0000256" key="6">
    <source>
        <dbReference type="ARBA" id="ARBA00022989"/>
    </source>
</evidence>
<evidence type="ECO:0000313" key="11">
    <source>
        <dbReference type="EMBL" id="PPK73429.1"/>
    </source>
</evidence>
<dbReference type="PRINTS" id="PR01506">
    <property type="entry name" value="TATBPROTEIN"/>
</dbReference>
<dbReference type="GO" id="GO:0033281">
    <property type="term" value="C:TAT protein transport complex"/>
    <property type="evidence" value="ECO:0007669"/>
    <property type="project" value="UniProtKB-UniRule"/>
</dbReference>
<evidence type="ECO:0000256" key="4">
    <source>
        <dbReference type="ARBA" id="ARBA00022692"/>
    </source>
</evidence>
<dbReference type="GO" id="GO:0043953">
    <property type="term" value="P:protein transport by the Tat complex"/>
    <property type="evidence" value="ECO:0007669"/>
    <property type="project" value="UniProtKB-UniRule"/>
</dbReference>
<reference evidence="11 12" key="1">
    <citation type="submission" date="2018-02" db="EMBL/GenBank/DDBJ databases">
        <title>Subsurface microbial communities from deep shales in Ohio and West Virginia, USA.</title>
        <authorList>
            <person name="Wrighton K."/>
        </authorList>
    </citation>
    <scope>NUCLEOTIDE SEQUENCE [LARGE SCALE GENOMIC DNA]</scope>
    <source>
        <strain evidence="11 12">OWC-DMM</strain>
    </source>
</reference>
<keyword evidence="6 9" id="KW-1133">Transmembrane helix</keyword>
<keyword evidence="7 9" id="KW-0811">Translocation</keyword>
<evidence type="ECO:0000256" key="1">
    <source>
        <dbReference type="ARBA" id="ARBA00004167"/>
    </source>
</evidence>
<name>A0A2S6H7G6_9GAMM</name>
<feature type="compositionally biased region" description="Polar residues" evidence="10">
    <location>
        <begin position="117"/>
        <end position="127"/>
    </location>
</feature>
<dbReference type="PANTHER" id="PTHR33162:SF1">
    <property type="entry name" value="SEC-INDEPENDENT PROTEIN TRANSLOCASE PROTEIN TATA, CHLOROPLASTIC"/>
    <property type="match status" value="1"/>
</dbReference>
<organism evidence="11 12">
    <name type="scientific">Methylobacter tundripaludum</name>
    <dbReference type="NCBI Taxonomy" id="173365"/>
    <lineage>
        <taxon>Bacteria</taxon>
        <taxon>Pseudomonadati</taxon>
        <taxon>Pseudomonadota</taxon>
        <taxon>Gammaproteobacteria</taxon>
        <taxon>Methylococcales</taxon>
        <taxon>Methylococcaceae</taxon>
        <taxon>Methylobacter</taxon>
    </lineage>
</organism>
<feature type="region of interest" description="Disordered" evidence="10">
    <location>
        <begin position="81"/>
        <end position="127"/>
    </location>
</feature>
<comment type="function">
    <text evidence="9">Part of the twin-arginine translocation (Tat) system that transports large folded proteins containing a characteristic twin-arginine motif in their signal peptide across membranes. Together with TatC, TatB is part of a receptor directly interacting with Tat signal peptides. TatB may form an oligomeric binding site that transiently accommodates folded Tat precursor proteins before their translocation.</text>
</comment>